<sequence>MPLYEVEHITPLSVSQKHSLAKDITQIHSQLFTTPSLFVNRQANSILAHVRPGGGRSTADFNKLCTSVTEAWEKIVNPHKKKSEDLELRAIFVLGTIIAGSEAGFELPPAGKDKMWLKENVTAFKAKADEGDEDFQDMLEEMRTRDDLKELL</sequence>
<dbReference type="AlphaFoldDB" id="A0AAD9Z9T0"/>
<dbReference type="InterPro" id="IPR014347">
    <property type="entry name" value="Tautomerase/MIF_sf"/>
</dbReference>
<evidence type="ECO:0008006" key="3">
    <source>
        <dbReference type="Google" id="ProtNLM"/>
    </source>
</evidence>
<reference evidence="1" key="1">
    <citation type="submission" date="2022-11" db="EMBL/GenBank/DDBJ databases">
        <title>Chromosomal genome sequence assembly and mating type (MAT) locus characterization of the leprose asexual lichenized fungus Lepraria neglecta (Nyl.) Erichsen.</title>
        <authorList>
            <person name="Allen J.L."/>
            <person name="Pfeffer B."/>
        </authorList>
    </citation>
    <scope>NUCLEOTIDE SEQUENCE</scope>
    <source>
        <strain evidence="1">Allen 5258</strain>
    </source>
</reference>
<evidence type="ECO:0000313" key="1">
    <source>
        <dbReference type="EMBL" id="KAK3174054.1"/>
    </source>
</evidence>
<dbReference type="Proteomes" id="UP001276659">
    <property type="component" value="Unassembled WGS sequence"/>
</dbReference>
<evidence type="ECO:0000313" key="2">
    <source>
        <dbReference type="Proteomes" id="UP001276659"/>
    </source>
</evidence>
<accession>A0AAD9Z9T0</accession>
<organism evidence="1 2">
    <name type="scientific">Lepraria neglecta</name>
    <dbReference type="NCBI Taxonomy" id="209136"/>
    <lineage>
        <taxon>Eukaryota</taxon>
        <taxon>Fungi</taxon>
        <taxon>Dikarya</taxon>
        <taxon>Ascomycota</taxon>
        <taxon>Pezizomycotina</taxon>
        <taxon>Lecanoromycetes</taxon>
        <taxon>OSLEUM clade</taxon>
        <taxon>Lecanoromycetidae</taxon>
        <taxon>Lecanorales</taxon>
        <taxon>Lecanorineae</taxon>
        <taxon>Stereocaulaceae</taxon>
        <taxon>Lepraria</taxon>
    </lineage>
</organism>
<keyword evidence="2" id="KW-1185">Reference proteome</keyword>
<comment type="caution">
    <text evidence="1">The sequence shown here is derived from an EMBL/GenBank/DDBJ whole genome shotgun (WGS) entry which is preliminary data.</text>
</comment>
<dbReference type="Gene3D" id="3.30.429.10">
    <property type="entry name" value="Macrophage Migration Inhibitory Factor"/>
    <property type="match status" value="1"/>
</dbReference>
<dbReference type="EMBL" id="JASNWA010000006">
    <property type="protein sequence ID" value="KAK3174054.1"/>
    <property type="molecule type" value="Genomic_DNA"/>
</dbReference>
<protein>
    <recommendedName>
        <fullName evidence="3">Tautomerase cis-CaaD-like domain-containing protein</fullName>
    </recommendedName>
</protein>
<name>A0AAD9Z9T0_9LECA</name>
<gene>
    <name evidence="1" type="ORF">OEA41_001298</name>
</gene>
<proteinExistence type="predicted"/>